<dbReference type="EMBL" id="BBXV01000027">
    <property type="protein sequence ID" value="GAQ18438.1"/>
    <property type="molecule type" value="Genomic_DNA"/>
</dbReference>
<name>A0A0U9HF95_9BACI</name>
<gene>
    <name evidence="1" type="ORF">OPHB3_2378</name>
</gene>
<protein>
    <submittedName>
        <fullName evidence="1">Tetrahydromethanopterin S-methyltransferase subunit F</fullName>
    </submittedName>
</protein>
<evidence type="ECO:0000313" key="1">
    <source>
        <dbReference type="EMBL" id="GAQ18438.1"/>
    </source>
</evidence>
<proteinExistence type="predicted"/>
<dbReference type="OrthoDB" id="2706485at2"/>
<dbReference type="AlphaFoldDB" id="A0A0U9HF95"/>
<organism evidence="1 2">
    <name type="scientific">Oceanobacillus picturae</name>
    <dbReference type="NCBI Taxonomy" id="171693"/>
    <lineage>
        <taxon>Bacteria</taxon>
        <taxon>Bacillati</taxon>
        <taxon>Bacillota</taxon>
        <taxon>Bacilli</taxon>
        <taxon>Bacillales</taxon>
        <taxon>Bacillaceae</taxon>
        <taxon>Oceanobacillus</taxon>
    </lineage>
</organism>
<evidence type="ECO:0000313" key="2">
    <source>
        <dbReference type="Proteomes" id="UP000052946"/>
    </source>
</evidence>
<dbReference type="GO" id="GO:0008168">
    <property type="term" value="F:methyltransferase activity"/>
    <property type="evidence" value="ECO:0007669"/>
    <property type="project" value="UniProtKB-KW"/>
</dbReference>
<dbReference type="GO" id="GO:0032259">
    <property type="term" value="P:methylation"/>
    <property type="evidence" value="ECO:0007669"/>
    <property type="project" value="UniProtKB-KW"/>
</dbReference>
<reference evidence="2" key="1">
    <citation type="submission" date="2015-07" db="EMBL/GenBank/DDBJ databases">
        <title>Draft Genome Sequence of Oceanobacillus picturae Heshi-B3 that Was Isolated from Fermented Rice Bran with Aging Salted Mackerel, Which Was Named Heshiko as Traditional Fermented Seafood in Japan.</title>
        <authorList>
            <person name="Akuzawa S."/>
            <person name="Nakagawa J."/>
            <person name="Kanekatsu T."/>
            <person name="Kanesaki Y."/>
            <person name="Suzuki T."/>
        </authorList>
    </citation>
    <scope>NUCLEOTIDE SEQUENCE [LARGE SCALE GENOMIC DNA]</scope>
    <source>
        <strain evidence="2">Heshi-B3</strain>
    </source>
</reference>
<sequence length="59" mass="6766">MAKEHKYFVSYVYSEGWGNIDVTLPEPIQSIDDIRSMEQAIAENQELDDSVCVQNFQAL</sequence>
<reference evidence="1 2" key="2">
    <citation type="journal article" date="2016" name="Genome Announc.">
        <title>Draft Genome Sequence of Oceanobacillus picturae Heshi-B3, Isolated from Fermented Rice Bran in a Traditional Japanese Seafood Dish.</title>
        <authorList>
            <person name="Akuzawa S."/>
            <person name="Nagaoka J."/>
            <person name="Kanekatsu M."/>
            <person name="Kanesaki Y."/>
            <person name="Suzuki T."/>
        </authorList>
    </citation>
    <scope>NUCLEOTIDE SEQUENCE [LARGE SCALE GENOMIC DNA]</scope>
    <source>
        <strain evidence="1 2">Heshi-B3</strain>
    </source>
</reference>
<dbReference type="Proteomes" id="UP000052946">
    <property type="component" value="Unassembled WGS sequence"/>
</dbReference>
<comment type="caution">
    <text evidence="1">The sequence shown here is derived from an EMBL/GenBank/DDBJ whole genome shotgun (WGS) entry which is preliminary data.</text>
</comment>
<dbReference type="RefSeq" id="WP_058950436.1">
    <property type="nucleotide sequence ID" value="NZ_BBXV01000027.1"/>
</dbReference>
<keyword evidence="1" id="KW-0489">Methyltransferase</keyword>
<keyword evidence="1" id="KW-0808">Transferase</keyword>
<accession>A0A0U9HF95</accession>